<evidence type="ECO:0000313" key="10">
    <source>
        <dbReference type="EMBL" id="KAG0258029.1"/>
    </source>
</evidence>
<evidence type="ECO:0000256" key="5">
    <source>
        <dbReference type="ARBA" id="ARBA00022840"/>
    </source>
</evidence>
<evidence type="ECO:0000256" key="2">
    <source>
        <dbReference type="ARBA" id="ARBA00022448"/>
    </source>
</evidence>
<protein>
    <recommendedName>
        <fullName evidence="9">ABC transmembrane type-1 domain-containing protein</fullName>
    </recommendedName>
</protein>
<dbReference type="GO" id="GO:0016020">
    <property type="term" value="C:membrane"/>
    <property type="evidence" value="ECO:0007669"/>
    <property type="project" value="UniProtKB-SubCell"/>
</dbReference>
<dbReference type="InterPro" id="IPR044746">
    <property type="entry name" value="ABCC_6TM_D1"/>
</dbReference>
<dbReference type="PANTHER" id="PTHR24223:SF415">
    <property type="entry name" value="FI20190P1"/>
    <property type="match status" value="1"/>
</dbReference>
<sequence>MALNVFEHRYEIRSSTAIFCYYLLSLVTGSITARTLSELPSGPSSTTTATTLYHVYLGLTLIGFTIEAWPRGKTQVQQKSKASSYEKANIFSRFLFHYLQHLITDGYKRPLQPTDVQGMMPPRVKTQFSYTRISYKWDQHVAKRIAKGKKPFLFGLVLKSFGFQQWAYVVFLRILASGLAFVAPQLMSTLLDFISSFDTDSPQPAALGIILAFGMFFSTITSSIIDGQFNQRIVVMGMEAQTALVSMIYRKALKLSPVARKTETPGEINNHMSVDCERWNQAFPQLPFCFSIPLEIGIATWLLYRQLGWTAFGGLATFVLITPLQVWFGRVVSKAKDEKLTAMASSCSMDNRIRLINEVLSGIKIVKLYGWESSFHDKIAVFRTLELAILCKIGFLFSAINILFTSMSFVMILVSFSLYATVGGPGFAPGEINSQTIFVSITLFGLVSRPIGAISYHMGDIIGLYVSSRRIQNYLLAEELSEDQIDKSEELPRDPTVAPIEIQDATFAWDKEYQVDSVSGEENASKSSGISSADATLKNITLTVNGGILTAIVGRVGQGKTSLFGAMIGDMYKWRGYIRMSGRMAYVPQQAWIINATLQDN</sequence>
<feature type="transmembrane region" description="Helical" evidence="8">
    <location>
        <begin position="393"/>
        <end position="420"/>
    </location>
</feature>
<dbReference type="InterPro" id="IPR011527">
    <property type="entry name" value="ABC1_TM_dom"/>
</dbReference>
<feature type="non-terminal residue" evidence="10">
    <location>
        <position position="1"/>
    </location>
</feature>
<dbReference type="AlphaFoldDB" id="A0AAD4H1R9"/>
<organism evidence="10 11">
    <name type="scientific">Linnemannia exigua</name>
    <dbReference type="NCBI Taxonomy" id="604196"/>
    <lineage>
        <taxon>Eukaryota</taxon>
        <taxon>Fungi</taxon>
        <taxon>Fungi incertae sedis</taxon>
        <taxon>Mucoromycota</taxon>
        <taxon>Mortierellomycotina</taxon>
        <taxon>Mortierellomycetes</taxon>
        <taxon>Mortierellales</taxon>
        <taxon>Mortierellaceae</taxon>
        <taxon>Linnemannia</taxon>
    </lineage>
</organism>
<dbReference type="GO" id="GO:0005524">
    <property type="term" value="F:ATP binding"/>
    <property type="evidence" value="ECO:0007669"/>
    <property type="project" value="UniProtKB-KW"/>
</dbReference>
<keyword evidence="5" id="KW-0067">ATP-binding</keyword>
<feature type="transmembrane region" description="Helical" evidence="8">
    <location>
        <begin position="51"/>
        <end position="69"/>
    </location>
</feature>
<evidence type="ECO:0000256" key="6">
    <source>
        <dbReference type="ARBA" id="ARBA00022989"/>
    </source>
</evidence>
<feature type="transmembrane region" description="Helical" evidence="8">
    <location>
        <begin position="166"/>
        <end position="186"/>
    </location>
</feature>
<dbReference type="EMBL" id="JAAAIL010002349">
    <property type="protein sequence ID" value="KAG0258029.1"/>
    <property type="molecule type" value="Genomic_DNA"/>
</dbReference>
<evidence type="ECO:0000256" key="1">
    <source>
        <dbReference type="ARBA" id="ARBA00004141"/>
    </source>
</evidence>
<dbReference type="Proteomes" id="UP001194580">
    <property type="component" value="Unassembled WGS sequence"/>
</dbReference>
<feature type="transmembrane region" description="Helical" evidence="8">
    <location>
        <begin position="206"/>
        <end position="225"/>
    </location>
</feature>
<dbReference type="CDD" id="cd18579">
    <property type="entry name" value="ABC_6TM_ABCC_D1"/>
    <property type="match status" value="1"/>
</dbReference>
<dbReference type="InterPro" id="IPR003439">
    <property type="entry name" value="ABC_transporter-like_ATP-bd"/>
</dbReference>
<keyword evidence="7 8" id="KW-0472">Membrane</keyword>
<dbReference type="SUPFAM" id="SSF52540">
    <property type="entry name" value="P-loop containing nucleoside triphosphate hydrolases"/>
    <property type="match status" value="1"/>
</dbReference>
<gene>
    <name evidence="10" type="ORF">BGZ95_005072</name>
</gene>
<dbReference type="Pfam" id="PF00664">
    <property type="entry name" value="ABC_membrane"/>
    <property type="match status" value="1"/>
</dbReference>
<evidence type="ECO:0000259" key="9">
    <source>
        <dbReference type="PROSITE" id="PS50929"/>
    </source>
</evidence>
<dbReference type="InterPro" id="IPR036640">
    <property type="entry name" value="ABC1_TM_sf"/>
</dbReference>
<keyword evidence="2" id="KW-0813">Transport</keyword>
<comment type="subcellular location">
    <subcellularLocation>
        <location evidence="1">Membrane</location>
        <topology evidence="1">Multi-pass membrane protein</topology>
    </subcellularLocation>
</comment>
<keyword evidence="11" id="KW-1185">Reference proteome</keyword>
<reference evidence="10" key="1">
    <citation type="journal article" date="2020" name="Fungal Divers.">
        <title>Resolving the Mortierellaceae phylogeny through synthesis of multi-gene phylogenetics and phylogenomics.</title>
        <authorList>
            <person name="Vandepol N."/>
            <person name="Liber J."/>
            <person name="Desiro A."/>
            <person name="Na H."/>
            <person name="Kennedy M."/>
            <person name="Barry K."/>
            <person name="Grigoriev I.V."/>
            <person name="Miller A.N."/>
            <person name="O'Donnell K."/>
            <person name="Stajich J.E."/>
            <person name="Bonito G."/>
        </authorList>
    </citation>
    <scope>NUCLEOTIDE SEQUENCE</scope>
    <source>
        <strain evidence="10">NRRL 28262</strain>
    </source>
</reference>
<dbReference type="GO" id="GO:0140359">
    <property type="term" value="F:ABC-type transporter activity"/>
    <property type="evidence" value="ECO:0007669"/>
    <property type="project" value="InterPro"/>
</dbReference>
<dbReference type="Gene3D" id="3.40.50.300">
    <property type="entry name" value="P-loop containing nucleotide triphosphate hydrolases"/>
    <property type="match status" value="1"/>
</dbReference>
<keyword evidence="4" id="KW-0547">Nucleotide-binding</keyword>
<keyword evidence="3 8" id="KW-0812">Transmembrane</keyword>
<name>A0AAD4H1R9_9FUNG</name>
<evidence type="ECO:0000256" key="8">
    <source>
        <dbReference type="SAM" id="Phobius"/>
    </source>
</evidence>
<dbReference type="PROSITE" id="PS50929">
    <property type="entry name" value="ABC_TM1F"/>
    <property type="match status" value="1"/>
</dbReference>
<dbReference type="Pfam" id="PF00005">
    <property type="entry name" value="ABC_tran"/>
    <property type="match status" value="1"/>
</dbReference>
<evidence type="ECO:0000256" key="4">
    <source>
        <dbReference type="ARBA" id="ARBA00022741"/>
    </source>
</evidence>
<comment type="caution">
    <text evidence="10">The sequence shown here is derived from an EMBL/GenBank/DDBJ whole genome shotgun (WGS) entry which is preliminary data.</text>
</comment>
<keyword evidence="6 8" id="KW-1133">Transmembrane helix</keyword>
<dbReference type="PANTHER" id="PTHR24223">
    <property type="entry name" value="ATP-BINDING CASSETTE SUB-FAMILY C"/>
    <property type="match status" value="1"/>
</dbReference>
<feature type="transmembrane region" description="Helical" evidence="8">
    <location>
        <begin position="12"/>
        <end position="31"/>
    </location>
</feature>
<feature type="transmembrane region" description="Helical" evidence="8">
    <location>
        <begin position="310"/>
        <end position="329"/>
    </location>
</feature>
<feature type="transmembrane region" description="Helical" evidence="8">
    <location>
        <begin position="286"/>
        <end position="304"/>
    </location>
</feature>
<dbReference type="Gene3D" id="1.20.1560.10">
    <property type="entry name" value="ABC transporter type 1, transmembrane domain"/>
    <property type="match status" value="1"/>
</dbReference>
<feature type="domain" description="ABC transmembrane type-1" evidence="9">
    <location>
        <begin position="169"/>
        <end position="463"/>
    </location>
</feature>
<evidence type="ECO:0000256" key="3">
    <source>
        <dbReference type="ARBA" id="ARBA00022692"/>
    </source>
</evidence>
<dbReference type="SUPFAM" id="SSF90123">
    <property type="entry name" value="ABC transporter transmembrane region"/>
    <property type="match status" value="1"/>
</dbReference>
<proteinExistence type="predicted"/>
<accession>A0AAD4H1R9</accession>
<dbReference type="InterPro" id="IPR050173">
    <property type="entry name" value="ABC_transporter_C-like"/>
</dbReference>
<dbReference type="GO" id="GO:0016887">
    <property type="term" value="F:ATP hydrolysis activity"/>
    <property type="evidence" value="ECO:0007669"/>
    <property type="project" value="InterPro"/>
</dbReference>
<evidence type="ECO:0000256" key="7">
    <source>
        <dbReference type="ARBA" id="ARBA00023136"/>
    </source>
</evidence>
<dbReference type="InterPro" id="IPR027417">
    <property type="entry name" value="P-loop_NTPase"/>
</dbReference>
<evidence type="ECO:0000313" key="11">
    <source>
        <dbReference type="Proteomes" id="UP001194580"/>
    </source>
</evidence>